<sequence>MDILDDVRKIHPVIGVAVLAFKAIVTLELKRRDNDQKVLVLQVKMQEMMEIFVQLRAIKPEQKEHEKGSTVEQSFKSLCDQIAKDMGSCANLCDSYSKKRRLVKLLKSPIYDSRLAGYIQIFIERRTELDSVLSMFTAQKIHSAFSLLENNQQVLNSIAASIQVIFAKLCTRSPLEKELWRLIKAGGGLEKCSSDESVLGELLKLDSQEIWAFEETNEPSPFGISMSFTPSALPRTPAPAAAYYSAPPPATRQFGSSAAYYSAPPPMPHHFGPTPLMHPNSKPIHVPSQSVKFYQGGSTYREPKSDPILIPLQFTRFSQGGAPDVDVKIPQHVISNLKEELAVNIDDDLKKNLQVFNRKFDEQQRLLQHIEETVIRQGSRVISAFREGPHDRIYDPELRAIWKEMGWKLSVPVEEFVHTVHDYYVAQYSDSSIVSDHFRSPPLPDSTLEDQIVALREAFSAAKQRAAERWALKHINMANIVPLKETFDGDASGFVTVWEANQVTSLCPKDWSFLHWLAYWAAGRHFTVWQYQQKIGAIINQMHNCLETLLPTNRAVVDQYLAIPDFYTVDQVLQQIFPCMDQPEGVFAEKIATYARAEEEIMEQTLKALNYEIDGLDTLEFIIGESQIERCSKQAPVLYLIARS</sequence>
<keyword evidence="2" id="KW-1185">Reference proteome</keyword>
<organism evidence="1 2">
    <name type="scientific">Gymnopus androsaceus JB14</name>
    <dbReference type="NCBI Taxonomy" id="1447944"/>
    <lineage>
        <taxon>Eukaryota</taxon>
        <taxon>Fungi</taxon>
        <taxon>Dikarya</taxon>
        <taxon>Basidiomycota</taxon>
        <taxon>Agaricomycotina</taxon>
        <taxon>Agaricomycetes</taxon>
        <taxon>Agaricomycetidae</taxon>
        <taxon>Agaricales</taxon>
        <taxon>Marasmiineae</taxon>
        <taxon>Omphalotaceae</taxon>
        <taxon>Gymnopus</taxon>
    </lineage>
</organism>
<dbReference type="EMBL" id="ML769472">
    <property type="protein sequence ID" value="KAE9399207.1"/>
    <property type="molecule type" value="Genomic_DNA"/>
</dbReference>
<evidence type="ECO:0000313" key="2">
    <source>
        <dbReference type="Proteomes" id="UP000799118"/>
    </source>
</evidence>
<accession>A0A6A4HQD9</accession>
<evidence type="ECO:0000313" key="1">
    <source>
        <dbReference type="EMBL" id="KAE9399207.1"/>
    </source>
</evidence>
<name>A0A6A4HQD9_9AGAR</name>
<protein>
    <submittedName>
        <fullName evidence="1">Uncharacterized protein</fullName>
    </submittedName>
</protein>
<gene>
    <name evidence="1" type="ORF">BT96DRAFT_702221</name>
</gene>
<proteinExistence type="predicted"/>
<dbReference type="OrthoDB" id="2122982at2759"/>
<dbReference type="AlphaFoldDB" id="A0A6A4HQD9"/>
<dbReference type="Proteomes" id="UP000799118">
    <property type="component" value="Unassembled WGS sequence"/>
</dbReference>
<reference evidence="1" key="1">
    <citation type="journal article" date="2019" name="Environ. Microbiol.">
        <title>Fungal ecological strategies reflected in gene transcription - a case study of two litter decomposers.</title>
        <authorList>
            <person name="Barbi F."/>
            <person name="Kohler A."/>
            <person name="Barry K."/>
            <person name="Baskaran P."/>
            <person name="Daum C."/>
            <person name="Fauchery L."/>
            <person name="Ihrmark K."/>
            <person name="Kuo A."/>
            <person name="LaButti K."/>
            <person name="Lipzen A."/>
            <person name="Morin E."/>
            <person name="Grigoriev I.V."/>
            <person name="Henrissat B."/>
            <person name="Lindahl B."/>
            <person name="Martin F."/>
        </authorList>
    </citation>
    <scope>NUCLEOTIDE SEQUENCE</scope>
    <source>
        <strain evidence="1">JB14</strain>
    </source>
</reference>